<accession>A0A316TRQ9</accession>
<evidence type="ECO:0000256" key="3">
    <source>
        <dbReference type="ARBA" id="ARBA00022989"/>
    </source>
</evidence>
<gene>
    <name evidence="6" type="ORF">DJ010_14505</name>
</gene>
<name>A0A316TRQ9_9ACTN</name>
<evidence type="ECO:0000256" key="5">
    <source>
        <dbReference type="SAM" id="Phobius"/>
    </source>
</evidence>
<dbReference type="InterPro" id="IPR044878">
    <property type="entry name" value="UbiA_sf"/>
</dbReference>
<dbReference type="AlphaFoldDB" id="A0A316TRQ9"/>
<dbReference type="Proteomes" id="UP000245507">
    <property type="component" value="Unassembled WGS sequence"/>
</dbReference>
<feature type="transmembrane region" description="Helical" evidence="5">
    <location>
        <begin position="167"/>
        <end position="187"/>
    </location>
</feature>
<feature type="transmembrane region" description="Helical" evidence="5">
    <location>
        <begin position="259"/>
        <end position="277"/>
    </location>
</feature>
<dbReference type="RefSeq" id="WP_109694966.1">
    <property type="nucleotide sequence ID" value="NZ_QGDD01000006.1"/>
</dbReference>
<keyword evidence="2 5" id="KW-0812">Transmembrane</keyword>
<dbReference type="EMBL" id="QGDD01000006">
    <property type="protein sequence ID" value="PWN02316.1"/>
    <property type="molecule type" value="Genomic_DNA"/>
</dbReference>
<evidence type="ECO:0000313" key="6">
    <source>
        <dbReference type="EMBL" id="PWN02316.1"/>
    </source>
</evidence>
<evidence type="ECO:0008006" key="8">
    <source>
        <dbReference type="Google" id="ProtNLM"/>
    </source>
</evidence>
<dbReference type="GO" id="GO:0016765">
    <property type="term" value="F:transferase activity, transferring alkyl or aryl (other than methyl) groups"/>
    <property type="evidence" value="ECO:0007669"/>
    <property type="project" value="InterPro"/>
</dbReference>
<dbReference type="Pfam" id="PF01040">
    <property type="entry name" value="UbiA"/>
    <property type="match status" value="1"/>
</dbReference>
<keyword evidence="4 5" id="KW-0472">Membrane</keyword>
<evidence type="ECO:0000256" key="2">
    <source>
        <dbReference type="ARBA" id="ARBA00022692"/>
    </source>
</evidence>
<dbReference type="GO" id="GO:0016020">
    <property type="term" value="C:membrane"/>
    <property type="evidence" value="ECO:0007669"/>
    <property type="project" value="UniProtKB-SubCell"/>
</dbReference>
<dbReference type="OrthoDB" id="3212588at2"/>
<organism evidence="6 7">
    <name type="scientific">Nocardioides silvaticus</name>
    <dbReference type="NCBI Taxonomy" id="2201891"/>
    <lineage>
        <taxon>Bacteria</taxon>
        <taxon>Bacillati</taxon>
        <taxon>Actinomycetota</taxon>
        <taxon>Actinomycetes</taxon>
        <taxon>Propionibacteriales</taxon>
        <taxon>Nocardioidaceae</taxon>
        <taxon>Nocardioides</taxon>
    </lineage>
</organism>
<dbReference type="Gene3D" id="1.10.357.140">
    <property type="entry name" value="UbiA prenyltransferase"/>
    <property type="match status" value="1"/>
</dbReference>
<evidence type="ECO:0000256" key="1">
    <source>
        <dbReference type="ARBA" id="ARBA00004141"/>
    </source>
</evidence>
<keyword evidence="3 5" id="KW-1133">Transmembrane helix</keyword>
<comment type="caution">
    <text evidence="6">The sequence shown here is derived from an EMBL/GenBank/DDBJ whole genome shotgun (WGS) entry which is preliminary data.</text>
</comment>
<sequence>MTTQSTGPGVGFRPVALLTAAHIGPGLAVTTVVGVLSAAHDLSAATAVFLTAGAFAGQLTVGWGNDLLDAGRDRLVGRTDKPVATGELSPALVAACLVVAGAACVALSLAAGWRSGLVHLLLGVAAGHAYNLGLKATVFSWLPYAVAFGSLPAAVTLAGSTPDAPPWWMVSAAAGLGVAAHLLNTLPDFAADAATGIQGLPHRLGARVTRVLATFLLVAASAVAVIGAPGRPSAGTWAALGVVLVLAAVTLAGRGKAPFHAAIAIALLDVALLAAVSG</sequence>
<evidence type="ECO:0000256" key="4">
    <source>
        <dbReference type="ARBA" id="ARBA00023136"/>
    </source>
</evidence>
<reference evidence="6 7" key="1">
    <citation type="submission" date="2018-05" db="EMBL/GenBank/DDBJ databases">
        <title>Nocardioides silvaticus genome.</title>
        <authorList>
            <person name="Li C."/>
            <person name="Wang G."/>
        </authorList>
    </citation>
    <scope>NUCLEOTIDE SEQUENCE [LARGE SCALE GENOMIC DNA]</scope>
    <source>
        <strain evidence="6 7">CCTCC AB 2018079</strain>
    </source>
</reference>
<feature type="transmembrane region" description="Helical" evidence="5">
    <location>
        <begin position="208"/>
        <end position="228"/>
    </location>
</feature>
<keyword evidence="7" id="KW-1185">Reference proteome</keyword>
<feature type="transmembrane region" description="Helical" evidence="5">
    <location>
        <begin position="234"/>
        <end position="252"/>
    </location>
</feature>
<dbReference type="InterPro" id="IPR000537">
    <property type="entry name" value="UbiA_prenyltransferase"/>
</dbReference>
<protein>
    <recommendedName>
        <fullName evidence="8">Ubiquinone biosynthesis protein UbiA</fullName>
    </recommendedName>
</protein>
<comment type="subcellular location">
    <subcellularLocation>
        <location evidence="1">Membrane</location>
        <topology evidence="1">Multi-pass membrane protein</topology>
    </subcellularLocation>
</comment>
<feature type="transmembrane region" description="Helical" evidence="5">
    <location>
        <begin position="117"/>
        <end position="134"/>
    </location>
</feature>
<evidence type="ECO:0000313" key="7">
    <source>
        <dbReference type="Proteomes" id="UP000245507"/>
    </source>
</evidence>
<proteinExistence type="predicted"/>
<feature type="transmembrane region" description="Helical" evidence="5">
    <location>
        <begin position="91"/>
        <end position="111"/>
    </location>
</feature>